<dbReference type="Proteomes" id="UP001497512">
    <property type="component" value="Chromosome 13"/>
</dbReference>
<dbReference type="EMBL" id="OZ019905">
    <property type="protein sequence ID" value="CAK9201316.1"/>
    <property type="molecule type" value="Genomic_DNA"/>
</dbReference>
<accession>A0ABP0TNS6</accession>
<evidence type="ECO:0000256" key="1">
    <source>
        <dbReference type="SAM" id="Coils"/>
    </source>
</evidence>
<feature type="coiled-coil region" evidence="1">
    <location>
        <begin position="588"/>
        <end position="650"/>
    </location>
</feature>
<feature type="compositionally biased region" description="Low complexity" evidence="2">
    <location>
        <begin position="278"/>
        <end position="287"/>
    </location>
</feature>
<name>A0ABP0TNS6_9BRYO</name>
<keyword evidence="1" id="KW-0175">Coiled coil</keyword>
<feature type="coiled-coil region" evidence="1">
    <location>
        <begin position="329"/>
        <end position="356"/>
    </location>
</feature>
<feature type="region of interest" description="Disordered" evidence="2">
    <location>
        <begin position="150"/>
        <end position="173"/>
    </location>
</feature>
<evidence type="ECO:0000313" key="3">
    <source>
        <dbReference type="EMBL" id="CAK9201316.1"/>
    </source>
</evidence>
<evidence type="ECO:0000313" key="4">
    <source>
        <dbReference type="Proteomes" id="UP001497512"/>
    </source>
</evidence>
<feature type="region of interest" description="Disordered" evidence="2">
    <location>
        <begin position="1"/>
        <end position="49"/>
    </location>
</feature>
<organism evidence="3 4">
    <name type="scientific">Sphagnum troendelagicum</name>
    <dbReference type="NCBI Taxonomy" id="128251"/>
    <lineage>
        <taxon>Eukaryota</taxon>
        <taxon>Viridiplantae</taxon>
        <taxon>Streptophyta</taxon>
        <taxon>Embryophyta</taxon>
        <taxon>Bryophyta</taxon>
        <taxon>Sphagnophytina</taxon>
        <taxon>Sphagnopsida</taxon>
        <taxon>Sphagnales</taxon>
        <taxon>Sphagnaceae</taxon>
        <taxon>Sphagnum</taxon>
    </lineage>
</organism>
<protein>
    <submittedName>
        <fullName evidence="3">Uncharacterized protein</fullName>
    </submittedName>
</protein>
<feature type="compositionally biased region" description="Basic and acidic residues" evidence="2">
    <location>
        <begin position="150"/>
        <end position="169"/>
    </location>
</feature>
<feature type="compositionally biased region" description="Basic and acidic residues" evidence="2">
    <location>
        <begin position="38"/>
        <end position="49"/>
    </location>
</feature>
<sequence>MEQQQGHGFDKGNTRFVDAHSSSCILPREEEEEENDDDHLQKNRSSADRVCSRLSEERMLKVSSWCCVAEDSSPGSTSAILQEGHLGGKAVVAGKENLQVVAAAAAAAKVFAGRRRGDLKGRSSGSGLLEVLNWQLSEGGHEVVMSDDVSLREKKMKEEEEKEIKERRQQGRSNFENMNSMEVVFRERVNEVELHVDALRKRLERAEEMIAELKHCHAEEEDSTRRLQPHGHGLSDLQKDDEEQKDLQELVNGLQELCMNKSLVDRLRRAGGGGGGAAATTTSCSGASKKKRLDQELRAQLYREQAQATALQEKNELLASRLRLAMRHRRSMKEVMRESEARLAQVVEESKTLRLELARTRRSLRARENDVHILERQVETITASNHLLQASLSLRSQTSLACKQRFADLQQHRNEIAMVNHEEAQKQHVQEDIELLAGLPEANLSKKTVSLIHCMEQALMELTSIVSSQNSCVVRLSTQNEELARASQLQLQQIQDLLQSATAIKRQETAVEQFKQQLGLEYWRPVDLQHHQLVTIDGTGTSSSTCEMLQEYAITLEEDLRQSQAHCTLLVQDLEDLRLERYELLCSLADSYSRLSELERELNEKVELMKELETDLDKSTHDVKETRKEISVVTRERDELRKEGETLSRETMHMSLEVELLQRRLHQLDEELLLKDGQISILRSHWEDDDNDQE</sequence>
<reference evidence="3" key="1">
    <citation type="submission" date="2024-02" db="EMBL/GenBank/DDBJ databases">
        <authorList>
            <consortium name="ELIXIR-Norway"/>
            <consortium name="Elixir Norway"/>
        </authorList>
    </citation>
    <scope>NUCLEOTIDE SEQUENCE</scope>
</reference>
<feature type="region of interest" description="Disordered" evidence="2">
    <location>
        <begin position="218"/>
        <end position="240"/>
    </location>
</feature>
<gene>
    <name evidence="3" type="ORF">CSSPTR1EN2_LOCUS5846</name>
</gene>
<keyword evidence="4" id="KW-1185">Reference proteome</keyword>
<evidence type="ECO:0000256" key="2">
    <source>
        <dbReference type="SAM" id="MobiDB-lite"/>
    </source>
</evidence>
<proteinExistence type="predicted"/>
<feature type="region of interest" description="Disordered" evidence="2">
    <location>
        <begin position="271"/>
        <end position="290"/>
    </location>
</feature>